<protein>
    <submittedName>
        <fullName evidence="3">(rape) hypothetical protein</fullName>
    </submittedName>
</protein>
<feature type="compositionally biased region" description="Low complexity" evidence="1">
    <location>
        <begin position="45"/>
        <end position="56"/>
    </location>
</feature>
<name>A0A816MZP8_BRANA</name>
<feature type="region of interest" description="Disordered" evidence="1">
    <location>
        <begin position="1"/>
        <end position="62"/>
    </location>
</feature>
<dbReference type="PANTHER" id="PTHR31286:SF57">
    <property type="entry name" value="DUF4283 DOMAIN-CONTAINING PROTEIN"/>
    <property type="match status" value="1"/>
</dbReference>
<dbReference type="OrthoDB" id="1098763at2759"/>
<dbReference type="Proteomes" id="UP001295469">
    <property type="component" value="Chromosome C07"/>
</dbReference>
<sequence>MDLKPPLQNVIDGAAHPSINNSSSSISTQTTVTPDPRWPSKCRWSSPPASTSTLSTEVGDGEDMRHQIDAVDLELSPKDSSKILTGKKMGESHSGVEQELEADGNITSTEITSSENKIEKIVTAVESTLEVAGDNVTIPEITNQPEDDRNTCVPHSRSPQSTGLPPITTISPEISVDSPIAAFVPSIGAWAKPLAFAPPATPPAPATPSGLDPQYLNNLLDSFWPTLTEGLGPNQKKKKTHPSAVREFPRMPVQKIPVPELKGDGTLRFPWAARMDPATRNLYRAAKPTFRLDGTPQVTIPSQVLLLGPENKNEYIIGHFHRCSLPPGGLIHAVVNRLWGRTCRIGCRKLSDSSYMFHIPHDSTQQWVIQRAVWHVDDCLLFVSPWKSVNSFKIPEVSTIPVWVTLKNVPDSCYSRLGLSHVASGLGEPMQTHKPRLDPTCLGEAKLLVEVELDKPFPKQIALDDKQGNIFLVDVEYTWIPSVCGRCGHLGHKEKRCLLPAVQLNVEKSSTHEDSSAGKTQPEMEKALAQSNGPSDQLVLQAENLESGLVSAEEGREELTEVTLDLSLGHLQPFSVELKNLSTPVNNLTCSKVHIANGSNSLSTSSPLADTQSAPTKAPIMEEIPSPVIVLEASGVSADNSLVPPYSSVHDSPSVTQIACNEQDDERGYMSDATANLNMSRGGRPIKPLQKFQDMEWKTVREKGKRDRRGRGNYLPSS</sequence>
<dbReference type="AlphaFoldDB" id="A0A816MZP8"/>
<feature type="domain" description="DUF4283" evidence="2">
    <location>
        <begin position="310"/>
        <end position="388"/>
    </location>
</feature>
<dbReference type="InterPro" id="IPR040256">
    <property type="entry name" value="At4g02000-like"/>
</dbReference>
<feature type="region of interest" description="Disordered" evidence="1">
    <location>
        <begin position="140"/>
        <end position="166"/>
    </location>
</feature>
<evidence type="ECO:0000259" key="2">
    <source>
        <dbReference type="Pfam" id="PF14111"/>
    </source>
</evidence>
<dbReference type="EMBL" id="HG994371">
    <property type="protein sequence ID" value="CAF2031096.1"/>
    <property type="molecule type" value="Genomic_DNA"/>
</dbReference>
<gene>
    <name evidence="3" type="ORF">DARMORV10_C07P58790.1</name>
</gene>
<feature type="compositionally biased region" description="Polar residues" evidence="1">
    <location>
        <begin position="157"/>
        <end position="166"/>
    </location>
</feature>
<feature type="region of interest" description="Disordered" evidence="1">
    <location>
        <begin position="508"/>
        <end position="534"/>
    </location>
</feature>
<dbReference type="Gramene" id="CDX72315">
    <property type="protein sequence ID" value="CDX72315"/>
    <property type="gene ID" value="GSBRNA2T00099804001"/>
</dbReference>
<proteinExistence type="predicted"/>
<feature type="compositionally biased region" description="Basic and acidic residues" evidence="1">
    <location>
        <begin position="509"/>
        <end position="526"/>
    </location>
</feature>
<dbReference type="OMA" id="PIMEEIP"/>
<dbReference type="PANTHER" id="PTHR31286">
    <property type="entry name" value="GLYCINE-RICH CELL WALL STRUCTURAL PROTEIN 1.8-LIKE"/>
    <property type="match status" value="1"/>
</dbReference>
<dbReference type="InterPro" id="IPR025558">
    <property type="entry name" value="DUF4283"/>
</dbReference>
<feature type="compositionally biased region" description="Basic and acidic residues" evidence="1">
    <location>
        <begin position="693"/>
        <end position="705"/>
    </location>
</feature>
<organism evidence="3">
    <name type="scientific">Brassica napus</name>
    <name type="common">Rape</name>
    <dbReference type="NCBI Taxonomy" id="3708"/>
    <lineage>
        <taxon>Eukaryota</taxon>
        <taxon>Viridiplantae</taxon>
        <taxon>Streptophyta</taxon>
        <taxon>Embryophyta</taxon>
        <taxon>Tracheophyta</taxon>
        <taxon>Spermatophyta</taxon>
        <taxon>Magnoliopsida</taxon>
        <taxon>eudicotyledons</taxon>
        <taxon>Gunneridae</taxon>
        <taxon>Pentapetalae</taxon>
        <taxon>rosids</taxon>
        <taxon>malvids</taxon>
        <taxon>Brassicales</taxon>
        <taxon>Brassicaceae</taxon>
        <taxon>Brassiceae</taxon>
        <taxon>Brassica</taxon>
    </lineage>
</organism>
<evidence type="ECO:0000256" key="1">
    <source>
        <dbReference type="SAM" id="MobiDB-lite"/>
    </source>
</evidence>
<feature type="region of interest" description="Disordered" evidence="1">
    <location>
        <begin position="675"/>
        <end position="718"/>
    </location>
</feature>
<accession>A0A816MZP8</accession>
<feature type="compositionally biased region" description="Low complexity" evidence="1">
    <location>
        <begin position="18"/>
        <end position="27"/>
    </location>
</feature>
<dbReference type="Pfam" id="PF14111">
    <property type="entry name" value="DUF4283"/>
    <property type="match status" value="1"/>
</dbReference>
<evidence type="ECO:0000313" key="3">
    <source>
        <dbReference type="EMBL" id="CAF2031096.1"/>
    </source>
</evidence>
<feature type="region of interest" description="Disordered" evidence="1">
    <location>
        <begin position="76"/>
        <end position="100"/>
    </location>
</feature>
<reference evidence="3" key="1">
    <citation type="submission" date="2021-01" db="EMBL/GenBank/DDBJ databases">
        <authorList>
            <consortium name="Genoscope - CEA"/>
            <person name="William W."/>
        </authorList>
    </citation>
    <scope>NUCLEOTIDE SEQUENCE</scope>
</reference>